<keyword evidence="1" id="KW-1185">Reference proteome</keyword>
<accession>A0A914HE31</accession>
<protein>
    <submittedName>
        <fullName evidence="2">Uncharacterized protein</fullName>
    </submittedName>
</protein>
<dbReference type="AlphaFoldDB" id="A0A914HE31"/>
<evidence type="ECO:0000313" key="2">
    <source>
        <dbReference type="WBParaSite" id="Gr19_v10_g16169.t1"/>
    </source>
</evidence>
<sequence length="136" mass="16072">MDRFVQIVARHNRRGQREAMDQSALSKWLHTPRADGRPKLLQCFVLAEQMLAVKLDELKQLYHSDAHNSPAFCYDHIQFALFVNERTREQLTFGYVDNNQCLVKRSPIDRDEKQWAKWEQEASEAWNRNNVIGIMI</sequence>
<organism evidence="1 2">
    <name type="scientific">Globodera rostochiensis</name>
    <name type="common">Golden nematode worm</name>
    <name type="synonym">Heterodera rostochiensis</name>
    <dbReference type="NCBI Taxonomy" id="31243"/>
    <lineage>
        <taxon>Eukaryota</taxon>
        <taxon>Metazoa</taxon>
        <taxon>Ecdysozoa</taxon>
        <taxon>Nematoda</taxon>
        <taxon>Chromadorea</taxon>
        <taxon>Rhabditida</taxon>
        <taxon>Tylenchina</taxon>
        <taxon>Tylenchomorpha</taxon>
        <taxon>Tylenchoidea</taxon>
        <taxon>Heteroderidae</taxon>
        <taxon>Heteroderinae</taxon>
        <taxon>Globodera</taxon>
    </lineage>
</organism>
<dbReference type="WBParaSite" id="Gr19_v10_g16169.t1">
    <property type="protein sequence ID" value="Gr19_v10_g16169.t1"/>
    <property type="gene ID" value="Gr19_v10_g16169"/>
</dbReference>
<dbReference type="Proteomes" id="UP000887572">
    <property type="component" value="Unplaced"/>
</dbReference>
<name>A0A914HE31_GLORO</name>
<reference evidence="2" key="1">
    <citation type="submission" date="2022-11" db="UniProtKB">
        <authorList>
            <consortium name="WormBaseParasite"/>
        </authorList>
    </citation>
    <scope>IDENTIFICATION</scope>
</reference>
<proteinExistence type="predicted"/>
<evidence type="ECO:0000313" key="1">
    <source>
        <dbReference type="Proteomes" id="UP000887572"/>
    </source>
</evidence>